<name>A0A182EGJ9_ONCOC</name>
<dbReference type="Proteomes" id="UP000271087">
    <property type="component" value="Unassembled WGS sequence"/>
</dbReference>
<dbReference type="WBParaSite" id="nOo.2.0.1.t07221-RA">
    <property type="protein sequence ID" value="nOo.2.0.1.t07221-RA"/>
    <property type="gene ID" value="nOo.2.0.1.g07221"/>
</dbReference>
<evidence type="ECO:0000313" key="1">
    <source>
        <dbReference type="EMBL" id="VDK85427.1"/>
    </source>
</evidence>
<evidence type="ECO:0000313" key="2">
    <source>
        <dbReference type="Proteomes" id="UP000271087"/>
    </source>
</evidence>
<keyword evidence="2" id="KW-1185">Reference proteome</keyword>
<dbReference type="Gene3D" id="1.25.40.430">
    <property type="match status" value="1"/>
</dbReference>
<organism evidence="3">
    <name type="scientific">Onchocerca ochengi</name>
    <name type="common">Filarial nematode worm</name>
    <dbReference type="NCBI Taxonomy" id="42157"/>
    <lineage>
        <taxon>Eukaryota</taxon>
        <taxon>Metazoa</taxon>
        <taxon>Ecdysozoa</taxon>
        <taxon>Nematoda</taxon>
        <taxon>Chromadorea</taxon>
        <taxon>Rhabditida</taxon>
        <taxon>Spirurina</taxon>
        <taxon>Spiruromorpha</taxon>
        <taxon>Filarioidea</taxon>
        <taxon>Onchocercidae</taxon>
        <taxon>Onchocerca</taxon>
    </lineage>
</organism>
<reference evidence="3" key="1">
    <citation type="submission" date="2016-06" db="UniProtKB">
        <authorList>
            <consortium name="WormBaseParasite"/>
        </authorList>
    </citation>
    <scope>IDENTIFICATION</scope>
</reference>
<dbReference type="EMBL" id="UYRW01002497">
    <property type="protein sequence ID" value="VDK85427.1"/>
    <property type="molecule type" value="Genomic_DNA"/>
</dbReference>
<gene>
    <name evidence="1" type="ORF">NOO_LOCUS7221</name>
</gene>
<proteinExistence type="predicted"/>
<sequence length="241" mass="28620">MEFFESLPSFVKALPEAKQLDYILNRLKWMEKDFEDEEIYLYLRKAIMEIILRYSAENNPFYNDKRLFDVFCIAGKLNHTMGMKRIMEKLHNRKQFYELAEFYVKWGEIFAKEKNRKRFNKIWDEATKAKAKPISHVNKAFRAMLYRYFQMADSMTDEIIVNLEKNESSEDSRVAFRDVETATGIQNRKLSDINEEQSDCTNARTSSIQPSGGNLLDDSFLFSNNWEIRALKEMKGQFPIF</sequence>
<protein>
    <submittedName>
        <fullName evidence="3">BUB1 N-terminal domain-containing protein</fullName>
    </submittedName>
</protein>
<dbReference type="AlphaFoldDB" id="A0A182EGJ9"/>
<dbReference type="STRING" id="42157.A0A182EGJ9"/>
<evidence type="ECO:0000313" key="3">
    <source>
        <dbReference type="WBParaSite" id="nOo.2.0.1.t07221-RA"/>
    </source>
</evidence>
<accession>A0A182EGJ9</accession>
<dbReference type="OrthoDB" id="5777881at2759"/>
<reference evidence="1 2" key="2">
    <citation type="submission" date="2018-08" db="EMBL/GenBank/DDBJ databases">
        <authorList>
            <person name="Laetsch R D."/>
            <person name="Stevens L."/>
            <person name="Kumar S."/>
            <person name="Blaxter L. M."/>
        </authorList>
    </citation>
    <scope>NUCLEOTIDE SEQUENCE [LARGE SCALE GENOMIC DNA]</scope>
</reference>